<evidence type="ECO:0000313" key="1">
    <source>
        <dbReference type="EMBL" id="KAF1838701.1"/>
    </source>
</evidence>
<name>A0A6A5KTU9_9PLEO</name>
<protein>
    <submittedName>
        <fullName evidence="1">Uncharacterized protein</fullName>
    </submittedName>
</protein>
<dbReference type="OrthoDB" id="10612541at2759"/>
<accession>A0A6A5KTU9</accession>
<gene>
    <name evidence="1" type="ORF">BDW02DRAFT_367748</name>
</gene>
<dbReference type="EMBL" id="ML975250">
    <property type="protein sequence ID" value="KAF1838701.1"/>
    <property type="molecule type" value="Genomic_DNA"/>
</dbReference>
<sequence>MAWKEQLLAVGDRVWFLAEPCLIHPTHCHLLRCVGLNKDIHSLPRSIFWRLSERSHSDTAGQLDEACEQATNRSTVYTHFALLARFSRYFRGSLAMNSLHRVDDDAARLTDIWYDHPELQVQRVVGPSSHPAVASNRGTHVISASSSFVREHARGAEPLQPHRLH</sequence>
<proteinExistence type="predicted"/>
<dbReference type="Proteomes" id="UP000800040">
    <property type="component" value="Unassembled WGS sequence"/>
</dbReference>
<reference evidence="1" key="1">
    <citation type="submission" date="2020-01" db="EMBL/GenBank/DDBJ databases">
        <authorList>
            <consortium name="DOE Joint Genome Institute"/>
            <person name="Haridas S."/>
            <person name="Albert R."/>
            <person name="Binder M."/>
            <person name="Bloem J."/>
            <person name="Labutti K."/>
            <person name="Salamov A."/>
            <person name="Andreopoulos B."/>
            <person name="Baker S.E."/>
            <person name="Barry K."/>
            <person name="Bills G."/>
            <person name="Bluhm B.H."/>
            <person name="Cannon C."/>
            <person name="Castanera R."/>
            <person name="Culley D.E."/>
            <person name="Daum C."/>
            <person name="Ezra D."/>
            <person name="Gonzalez J.B."/>
            <person name="Henrissat B."/>
            <person name="Kuo A."/>
            <person name="Liang C."/>
            <person name="Lipzen A."/>
            <person name="Lutzoni F."/>
            <person name="Magnuson J."/>
            <person name="Mondo S."/>
            <person name="Nolan M."/>
            <person name="Ohm R."/>
            <person name="Pangilinan J."/>
            <person name="Park H.-J."/>
            <person name="Ramirez L."/>
            <person name="Alfaro M."/>
            <person name="Sun H."/>
            <person name="Tritt A."/>
            <person name="Yoshinaga Y."/>
            <person name="Zwiers L.-H."/>
            <person name="Turgeon B.G."/>
            <person name="Goodwin S.B."/>
            <person name="Spatafora J.W."/>
            <person name="Crous P.W."/>
            <person name="Grigoriev I.V."/>
        </authorList>
    </citation>
    <scope>NUCLEOTIDE SEQUENCE</scope>
    <source>
        <strain evidence="1">P77</strain>
    </source>
</reference>
<dbReference type="AlphaFoldDB" id="A0A6A5KTU9"/>
<keyword evidence="2" id="KW-1185">Reference proteome</keyword>
<organism evidence="1 2">
    <name type="scientific">Decorospora gaudefroyi</name>
    <dbReference type="NCBI Taxonomy" id="184978"/>
    <lineage>
        <taxon>Eukaryota</taxon>
        <taxon>Fungi</taxon>
        <taxon>Dikarya</taxon>
        <taxon>Ascomycota</taxon>
        <taxon>Pezizomycotina</taxon>
        <taxon>Dothideomycetes</taxon>
        <taxon>Pleosporomycetidae</taxon>
        <taxon>Pleosporales</taxon>
        <taxon>Pleosporineae</taxon>
        <taxon>Pleosporaceae</taxon>
        <taxon>Decorospora</taxon>
    </lineage>
</organism>
<evidence type="ECO:0000313" key="2">
    <source>
        <dbReference type="Proteomes" id="UP000800040"/>
    </source>
</evidence>